<dbReference type="InterPro" id="IPR052766">
    <property type="entry name" value="S41A_metabolite_peptidase"/>
</dbReference>
<dbReference type="PANTHER" id="PTHR37049">
    <property type="entry name" value="PEPTIDASE S41 FAMILY PROTEIN"/>
    <property type="match status" value="1"/>
</dbReference>
<feature type="compositionally biased region" description="Polar residues" evidence="1">
    <location>
        <begin position="705"/>
        <end position="716"/>
    </location>
</feature>
<keyword evidence="6" id="KW-1185">Reference proteome</keyword>
<dbReference type="EMBL" id="JAQQWP010000008">
    <property type="protein sequence ID" value="KAK8106358.1"/>
    <property type="molecule type" value="Genomic_DNA"/>
</dbReference>
<evidence type="ECO:0000259" key="3">
    <source>
        <dbReference type="Pfam" id="PF03572"/>
    </source>
</evidence>
<feature type="region of interest" description="Disordered" evidence="1">
    <location>
        <begin position="694"/>
        <end position="732"/>
    </location>
</feature>
<dbReference type="SUPFAM" id="SSF52096">
    <property type="entry name" value="ClpP/crotonase"/>
    <property type="match status" value="1"/>
</dbReference>
<dbReference type="Proteomes" id="UP001392437">
    <property type="component" value="Unassembled WGS sequence"/>
</dbReference>
<evidence type="ECO:0000256" key="2">
    <source>
        <dbReference type="SAM" id="SignalP"/>
    </source>
</evidence>
<dbReference type="InterPro" id="IPR029045">
    <property type="entry name" value="ClpP/crotonase-like_dom_sf"/>
</dbReference>
<dbReference type="InterPro" id="IPR005151">
    <property type="entry name" value="Tail-specific_protease"/>
</dbReference>
<feature type="domain" description="Tail specific protease" evidence="3">
    <location>
        <begin position="366"/>
        <end position="444"/>
    </location>
</feature>
<gene>
    <name evidence="5" type="ORF">PG999_009717</name>
</gene>
<feature type="domain" description="CPAF-like PDZ" evidence="4">
    <location>
        <begin position="151"/>
        <end position="270"/>
    </location>
</feature>
<sequence length="732" mass="78954">MWNKFSLVSALHLAGVAATPLLEIEPRAQGDACTTLDQTIRSQKAGSNGIIVPGQLAQNCLTALPFDANLAGQFLTELRKYIQFQSTLESLKAPPKGYLYPAVDILGGLDKIAQTKFSSQYDFDNAIQSLVSSANDGHFSVGLCSTSLFGFSRDGVLISASTDGLAVPAIYMYHDGPFISSKTIKVSPVTTINGQKANDYLNTLSKSQSSQDPDANWNSLFPSQARLARGDNKSYNGAFANSRLWPGGNSTVLGFANGTKVTLDTLASYYAGNSLAANTAAGVFSTFCTRQSKTTKRDVRPEGDTLPPQFWYTTGALFDDHDENGDNDSGNEKIRPPAKSVPNNYPRPEISDPYNQILGFNLDATTAVMAITTFNQDDDLPKDQSKVFADTATKLVSDAIKSGRKRLIIDVSGNPGGVIHRAFDLFRLFFPDKLPYSATRFRRNDAVDNVARIRGSLSAQDAGLAGPFAWRGQVAPDQKTRFTSVDDLLGNGALELGVSVSSLFANFDYSAWSQTNRPIRGFGAVKQNPTTPPYDALDILIVGDGFCASTCTTFVNLMTNVGGVRTVAFGGRPATGPMQIMGGVRGAQYYAFDTIQACVNDSTAMLQRQPSLLTKDQLAKYQASVPLPLADFPLPLKGGVNFRNAYQEGDDDTPLQFAYQAADCRLFYTYDNINSPQTMWQAAADAVWGDKGCVDGSKGAPGSREYSSTHPNQSRGGSDDKKKNVAEGQYVQ</sequence>
<proteinExistence type="predicted"/>
<dbReference type="PANTHER" id="PTHR37049:SF4">
    <property type="entry name" value="RHODANESE DOMAIN-CONTAINING PROTEIN"/>
    <property type="match status" value="1"/>
</dbReference>
<dbReference type="Pfam" id="PF03572">
    <property type="entry name" value="Peptidase_S41"/>
    <property type="match status" value="1"/>
</dbReference>
<reference evidence="5 6" key="1">
    <citation type="submission" date="2023-01" db="EMBL/GenBank/DDBJ databases">
        <title>Analysis of 21 Apiospora genomes using comparative genomics revels a genus with tremendous synthesis potential of carbohydrate active enzymes and secondary metabolites.</title>
        <authorList>
            <person name="Sorensen T."/>
        </authorList>
    </citation>
    <scope>NUCLEOTIDE SEQUENCE [LARGE SCALE GENOMIC DNA]</scope>
    <source>
        <strain evidence="5 6">CBS 117206</strain>
    </source>
</reference>
<evidence type="ECO:0008006" key="7">
    <source>
        <dbReference type="Google" id="ProtNLM"/>
    </source>
</evidence>
<dbReference type="GO" id="GO:0008236">
    <property type="term" value="F:serine-type peptidase activity"/>
    <property type="evidence" value="ECO:0007669"/>
    <property type="project" value="InterPro"/>
</dbReference>
<protein>
    <recommendedName>
        <fullName evidence="7">Tail specific protease domain-containing protein</fullName>
    </recommendedName>
</protein>
<accession>A0AAW0QTN5</accession>
<dbReference type="InterPro" id="IPR056186">
    <property type="entry name" value="PDZ_CPAF-rel"/>
</dbReference>
<name>A0AAW0QTN5_9PEZI</name>
<evidence type="ECO:0000256" key="1">
    <source>
        <dbReference type="SAM" id="MobiDB-lite"/>
    </source>
</evidence>
<comment type="caution">
    <text evidence="5">The sequence shown here is derived from an EMBL/GenBank/DDBJ whole genome shotgun (WGS) entry which is preliminary data.</text>
</comment>
<dbReference type="AlphaFoldDB" id="A0AAW0QTN5"/>
<feature type="chain" id="PRO_5043878085" description="Tail specific protease domain-containing protein" evidence="2">
    <location>
        <begin position="19"/>
        <end position="732"/>
    </location>
</feature>
<organism evidence="5 6">
    <name type="scientific">Apiospora kogelbergensis</name>
    <dbReference type="NCBI Taxonomy" id="1337665"/>
    <lineage>
        <taxon>Eukaryota</taxon>
        <taxon>Fungi</taxon>
        <taxon>Dikarya</taxon>
        <taxon>Ascomycota</taxon>
        <taxon>Pezizomycotina</taxon>
        <taxon>Sordariomycetes</taxon>
        <taxon>Xylariomycetidae</taxon>
        <taxon>Amphisphaeriales</taxon>
        <taxon>Apiosporaceae</taxon>
        <taxon>Apiospora</taxon>
    </lineage>
</organism>
<feature type="region of interest" description="Disordered" evidence="1">
    <location>
        <begin position="317"/>
        <end position="347"/>
    </location>
</feature>
<dbReference type="Pfam" id="PF23658">
    <property type="entry name" value="PDZ_CPAF_rel"/>
    <property type="match status" value="1"/>
</dbReference>
<dbReference type="GO" id="GO:0006508">
    <property type="term" value="P:proteolysis"/>
    <property type="evidence" value="ECO:0007669"/>
    <property type="project" value="InterPro"/>
</dbReference>
<evidence type="ECO:0000313" key="5">
    <source>
        <dbReference type="EMBL" id="KAK8106358.1"/>
    </source>
</evidence>
<feature type="signal peptide" evidence="2">
    <location>
        <begin position="1"/>
        <end position="18"/>
    </location>
</feature>
<keyword evidence="2" id="KW-0732">Signal</keyword>
<evidence type="ECO:0000313" key="6">
    <source>
        <dbReference type="Proteomes" id="UP001392437"/>
    </source>
</evidence>
<dbReference type="Gene3D" id="3.90.226.10">
    <property type="entry name" value="2-enoyl-CoA Hydratase, Chain A, domain 1"/>
    <property type="match status" value="1"/>
</dbReference>
<evidence type="ECO:0000259" key="4">
    <source>
        <dbReference type="Pfam" id="PF23658"/>
    </source>
</evidence>